<feature type="domain" description="Reverse transcriptase" evidence="1">
    <location>
        <begin position="1"/>
        <end position="209"/>
    </location>
</feature>
<sequence length="409" mass="47282">MFAIRKRLRRTALTIFGAYAPKSSYEEEDLEAFYMDLERLYGEDHTFFEVVVGDFSAKIVSEERLKNPTSGLTEWNGMSRDASLALRQIHDQDFTILRGGSTDTLDVKRSARQGDTIPPRLFSTILENIIRHSKWEDLGVKVNGRYLLHLRFADDIVLITPNIEQAERMLAEFDNACGKIGLRLNLTKTMFMKKRLVPDAPFTLNGKNISECSSYMYLGQEVNMMNDLDPELCKRKRAAWGAFKNIEREVKKTENTPAQRPPLRHCCPSCFDVPLGELDSRRVSALLNALWVAVDYAEKSRIRWVEHATRYSDDRWTVAVTDWIPREIKRAPAWPPTRWPVFFTKVVDERNAEPRVLKARTIHWTTLARDRDEWRHYWRPARESMINVTTGDTGDTGGSMRMLMGRGTT</sequence>
<dbReference type="SUPFAM" id="SSF56672">
    <property type="entry name" value="DNA/RNA polymerases"/>
    <property type="match status" value="1"/>
</dbReference>
<protein>
    <submittedName>
        <fullName evidence="3">Reverse transcriptase domain-containing protein</fullName>
    </submittedName>
</protein>
<evidence type="ECO:0000313" key="3">
    <source>
        <dbReference type="WBParaSite" id="HCON_00000750-00001"/>
    </source>
</evidence>
<dbReference type="PROSITE" id="PS50878">
    <property type="entry name" value="RT_POL"/>
    <property type="match status" value="1"/>
</dbReference>
<keyword evidence="2" id="KW-1185">Reference proteome</keyword>
<reference evidence="3" key="1">
    <citation type="submission" date="2020-12" db="UniProtKB">
        <authorList>
            <consortium name="WormBaseParasite"/>
        </authorList>
    </citation>
    <scope>IDENTIFICATION</scope>
    <source>
        <strain evidence="3">MHco3</strain>
    </source>
</reference>
<dbReference type="WBParaSite" id="HCON_00000750-00001">
    <property type="protein sequence ID" value="HCON_00000750-00001"/>
    <property type="gene ID" value="HCON_00000750"/>
</dbReference>
<dbReference type="PANTHER" id="PTHR47027">
    <property type="entry name" value="REVERSE TRANSCRIPTASE DOMAIN-CONTAINING PROTEIN"/>
    <property type="match status" value="1"/>
</dbReference>
<dbReference type="PANTHER" id="PTHR47027:SF20">
    <property type="entry name" value="REVERSE TRANSCRIPTASE-LIKE PROTEIN WITH RNA-DIRECTED DNA POLYMERASE DOMAIN"/>
    <property type="match status" value="1"/>
</dbReference>
<dbReference type="InterPro" id="IPR043128">
    <property type="entry name" value="Rev_trsase/Diguanyl_cyclase"/>
</dbReference>
<proteinExistence type="predicted"/>
<dbReference type="Gene3D" id="3.30.70.270">
    <property type="match status" value="1"/>
</dbReference>
<dbReference type="InterPro" id="IPR043502">
    <property type="entry name" value="DNA/RNA_pol_sf"/>
</dbReference>
<evidence type="ECO:0000313" key="2">
    <source>
        <dbReference type="Proteomes" id="UP000025227"/>
    </source>
</evidence>
<name>A0A7I4XT88_HAECO</name>
<evidence type="ECO:0000259" key="1">
    <source>
        <dbReference type="PROSITE" id="PS50878"/>
    </source>
</evidence>
<dbReference type="InterPro" id="IPR000477">
    <property type="entry name" value="RT_dom"/>
</dbReference>
<accession>A0A7I4XT88</accession>
<dbReference type="AlphaFoldDB" id="A0A7I4XT88"/>
<dbReference type="OrthoDB" id="1435641at2759"/>
<organism evidence="2 3">
    <name type="scientific">Haemonchus contortus</name>
    <name type="common">Barber pole worm</name>
    <dbReference type="NCBI Taxonomy" id="6289"/>
    <lineage>
        <taxon>Eukaryota</taxon>
        <taxon>Metazoa</taxon>
        <taxon>Ecdysozoa</taxon>
        <taxon>Nematoda</taxon>
        <taxon>Chromadorea</taxon>
        <taxon>Rhabditida</taxon>
        <taxon>Rhabditina</taxon>
        <taxon>Rhabditomorpha</taxon>
        <taxon>Strongyloidea</taxon>
        <taxon>Trichostrongylidae</taxon>
        <taxon>Haemonchus</taxon>
    </lineage>
</organism>
<dbReference type="Pfam" id="PF00078">
    <property type="entry name" value="RVT_1"/>
    <property type="match status" value="1"/>
</dbReference>
<dbReference type="Proteomes" id="UP000025227">
    <property type="component" value="Unplaced"/>
</dbReference>